<evidence type="ECO:0000313" key="1">
    <source>
        <dbReference type="EMBL" id="KKN55919.1"/>
    </source>
</evidence>
<proteinExistence type="predicted"/>
<name>A0A0F9RMF8_9ZZZZ</name>
<reference evidence="1" key="1">
    <citation type="journal article" date="2015" name="Nature">
        <title>Complex archaea that bridge the gap between prokaryotes and eukaryotes.</title>
        <authorList>
            <person name="Spang A."/>
            <person name="Saw J.H."/>
            <person name="Jorgensen S.L."/>
            <person name="Zaremba-Niedzwiedzka K."/>
            <person name="Martijn J."/>
            <person name="Lind A.E."/>
            <person name="van Eijk R."/>
            <person name="Schleper C."/>
            <person name="Guy L."/>
            <person name="Ettema T.J."/>
        </authorList>
    </citation>
    <scope>NUCLEOTIDE SEQUENCE</scope>
</reference>
<accession>A0A0F9RMF8</accession>
<dbReference type="AlphaFoldDB" id="A0A0F9RMF8"/>
<comment type="caution">
    <text evidence="1">The sequence shown here is derived from an EMBL/GenBank/DDBJ whole genome shotgun (WGS) entry which is preliminary data.</text>
</comment>
<protein>
    <submittedName>
        <fullName evidence="1">Uncharacterized protein</fullName>
    </submittedName>
</protein>
<gene>
    <name evidence="1" type="ORF">LCGC14_0577620</name>
</gene>
<dbReference type="EMBL" id="LAZR01000866">
    <property type="protein sequence ID" value="KKN55919.1"/>
    <property type="molecule type" value="Genomic_DNA"/>
</dbReference>
<organism evidence="1">
    <name type="scientific">marine sediment metagenome</name>
    <dbReference type="NCBI Taxonomy" id="412755"/>
    <lineage>
        <taxon>unclassified sequences</taxon>
        <taxon>metagenomes</taxon>
        <taxon>ecological metagenomes</taxon>
    </lineage>
</organism>
<sequence>MPPNVWAAYVQNIDQHLAEVTILQAQAATYGATAGMKEARANRQSWMSYLMTAARPRIADASQIGSATWKARLQQSGIAVKEVPK</sequence>